<dbReference type="Pfam" id="PF20084">
    <property type="entry name" value="TrbK"/>
    <property type="match status" value="1"/>
</dbReference>
<evidence type="ECO:0000313" key="1">
    <source>
        <dbReference type="EMBL" id="PZV36400.1"/>
    </source>
</evidence>
<dbReference type="AlphaFoldDB" id="A0A2W7BZY5"/>
<gene>
    <name evidence="1" type="ORF">B5V02_21700</name>
</gene>
<reference evidence="2" key="1">
    <citation type="submission" date="2017-03" db="EMBL/GenBank/DDBJ databases">
        <authorList>
            <person name="Safronova V.I."/>
            <person name="Sazanova A.L."/>
            <person name="Chirak E.R."/>
        </authorList>
    </citation>
    <scope>NUCLEOTIDE SEQUENCE [LARGE SCALE GENOMIC DNA]</scope>
    <source>
        <strain evidence="2">Ach-343</strain>
    </source>
</reference>
<dbReference type="EMBL" id="MZXV01000050">
    <property type="protein sequence ID" value="PZV36400.1"/>
    <property type="molecule type" value="Genomic_DNA"/>
</dbReference>
<protein>
    <submittedName>
        <fullName evidence="1">Conjugal transfer protein TrbK</fullName>
    </submittedName>
</protein>
<keyword evidence="2" id="KW-1185">Reference proteome</keyword>
<name>A0A2W7BZY5_9HYPH</name>
<dbReference type="InterPro" id="IPR027587">
    <property type="entry name" value="TrbK"/>
</dbReference>
<organism evidence="1 2">
    <name type="scientific">Mesorhizobium kowhaii</name>
    <dbReference type="NCBI Taxonomy" id="1300272"/>
    <lineage>
        <taxon>Bacteria</taxon>
        <taxon>Pseudomonadati</taxon>
        <taxon>Pseudomonadota</taxon>
        <taxon>Alphaproteobacteria</taxon>
        <taxon>Hyphomicrobiales</taxon>
        <taxon>Phyllobacteriaceae</taxon>
        <taxon>Mesorhizobium</taxon>
    </lineage>
</organism>
<comment type="caution">
    <text evidence="1">The sequence shown here is derived from an EMBL/GenBank/DDBJ whole genome shotgun (WGS) entry which is preliminary data.</text>
</comment>
<dbReference type="RefSeq" id="WP_111546203.1">
    <property type="nucleotide sequence ID" value="NZ_MZXV01000050.1"/>
</dbReference>
<sequence length="94" mass="10144">MDGKMLARLGAVVFVAVTVVATALELTRKEDRSAIPSVGQSEAGSADSLRGDLIRCRELGEAGTRDPACLRIWAENRRRFLAPAPPAIDRPEAR</sequence>
<proteinExistence type="predicted"/>
<evidence type="ECO:0000313" key="2">
    <source>
        <dbReference type="Proteomes" id="UP000248616"/>
    </source>
</evidence>
<accession>A0A2W7BZY5</accession>
<dbReference type="Proteomes" id="UP000248616">
    <property type="component" value="Unassembled WGS sequence"/>
</dbReference>
<dbReference type="NCBIfam" id="TIGR04360">
    <property type="entry name" value="other_trbK"/>
    <property type="match status" value="1"/>
</dbReference>
<dbReference type="OrthoDB" id="9815800at2"/>